<protein>
    <submittedName>
        <fullName evidence="1">Uncharacterized protein</fullName>
    </submittedName>
</protein>
<accession>A0ABN3TJJ5</accession>
<gene>
    <name evidence="1" type="ORF">GCM10010315_03000</name>
</gene>
<dbReference type="Proteomes" id="UP001500886">
    <property type="component" value="Unassembled WGS sequence"/>
</dbReference>
<keyword evidence="2" id="KW-1185">Reference proteome</keyword>
<sequence length="83" mass="9137">MDVGSNIRGDHKLNSHIYGVAGRGAYIDVECWARGDDVNTGRHHTNVWYTGGVWTGSRYLDDVWVWGGNVDTPHDPPGGMAHC</sequence>
<evidence type="ECO:0000313" key="2">
    <source>
        <dbReference type="Proteomes" id="UP001500886"/>
    </source>
</evidence>
<comment type="caution">
    <text evidence="1">The sequence shown here is derived from an EMBL/GenBank/DDBJ whole genome shotgun (WGS) entry which is preliminary data.</text>
</comment>
<dbReference type="EMBL" id="BAAASL010000001">
    <property type="protein sequence ID" value="GAA2707783.1"/>
    <property type="molecule type" value="Genomic_DNA"/>
</dbReference>
<organism evidence="1 2">
    <name type="scientific">Streptomyces luteosporeus</name>
    <dbReference type="NCBI Taxonomy" id="173856"/>
    <lineage>
        <taxon>Bacteria</taxon>
        <taxon>Bacillati</taxon>
        <taxon>Actinomycetota</taxon>
        <taxon>Actinomycetes</taxon>
        <taxon>Kitasatosporales</taxon>
        <taxon>Streptomycetaceae</taxon>
        <taxon>Streptomyces</taxon>
    </lineage>
</organism>
<proteinExistence type="predicted"/>
<name>A0ABN3TJJ5_9ACTN</name>
<evidence type="ECO:0000313" key="1">
    <source>
        <dbReference type="EMBL" id="GAA2707783.1"/>
    </source>
</evidence>
<reference evidence="1 2" key="1">
    <citation type="journal article" date="2019" name="Int. J. Syst. Evol. Microbiol.">
        <title>The Global Catalogue of Microorganisms (GCM) 10K type strain sequencing project: providing services to taxonomists for standard genome sequencing and annotation.</title>
        <authorList>
            <consortium name="The Broad Institute Genomics Platform"/>
            <consortium name="The Broad Institute Genome Sequencing Center for Infectious Disease"/>
            <person name="Wu L."/>
            <person name="Ma J."/>
        </authorList>
    </citation>
    <scope>NUCLEOTIDE SEQUENCE [LARGE SCALE GENOMIC DNA]</scope>
    <source>
        <strain evidence="1 2">JCM 4542</strain>
    </source>
</reference>